<dbReference type="Proteomes" id="UP000054097">
    <property type="component" value="Unassembled WGS sequence"/>
</dbReference>
<gene>
    <name evidence="2" type="ORF">M408DRAFT_328363</name>
</gene>
<evidence type="ECO:0000256" key="1">
    <source>
        <dbReference type="SAM" id="MobiDB-lite"/>
    </source>
</evidence>
<name>A0A0C3B0R5_SERVB</name>
<organism evidence="2 3">
    <name type="scientific">Serendipita vermifera MAFF 305830</name>
    <dbReference type="NCBI Taxonomy" id="933852"/>
    <lineage>
        <taxon>Eukaryota</taxon>
        <taxon>Fungi</taxon>
        <taxon>Dikarya</taxon>
        <taxon>Basidiomycota</taxon>
        <taxon>Agaricomycotina</taxon>
        <taxon>Agaricomycetes</taxon>
        <taxon>Sebacinales</taxon>
        <taxon>Serendipitaceae</taxon>
        <taxon>Serendipita</taxon>
    </lineage>
</organism>
<dbReference type="HOGENOM" id="CLU_2869047_0_0_1"/>
<reference evidence="3" key="2">
    <citation type="submission" date="2015-01" db="EMBL/GenBank/DDBJ databases">
        <title>Evolutionary Origins and Diversification of the Mycorrhizal Mutualists.</title>
        <authorList>
            <consortium name="DOE Joint Genome Institute"/>
            <consortium name="Mycorrhizal Genomics Consortium"/>
            <person name="Kohler A."/>
            <person name="Kuo A."/>
            <person name="Nagy L.G."/>
            <person name="Floudas D."/>
            <person name="Copeland A."/>
            <person name="Barry K.W."/>
            <person name="Cichocki N."/>
            <person name="Veneault-Fourrey C."/>
            <person name="LaButti K."/>
            <person name="Lindquist E.A."/>
            <person name="Lipzen A."/>
            <person name="Lundell T."/>
            <person name="Morin E."/>
            <person name="Murat C."/>
            <person name="Riley R."/>
            <person name="Ohm R."/>
            <person name="Sun H."/>
            <person name="Tunlid A."/>
            <person name="Henrissat B."/>
            <person name="Grigoriev I.V."/>
            <person name="Hibbett D.S."/>
            <person name="Martin F."/>
        </authorList>
    </citation>
    <scope>NUCLEOTIDE SEQUENCE [LARGE SCALE GENOMIC DNA]</scope>
    <source>
        <strain evidence="3">MAFF 305830</strain>
    </source>
</reference>
<keyword evidence="3" id="KW-1185">Reference proteome</keyword>
<evidence type="ECO:0000313" key="2">
    <source>
        <dbReference type="EMBL" id="KIM30365.1"/>
    </source>
</evidence>
<dbReference type="AlphaFoldDB" id="A0A0C3B0R5"/>
<feature type="region of interest" description="Disordered" evidence="1">
    <location>
        <begin position="45"/>
        <end position="64"/>
    </location>
</feature>
<evidence type="ECO:0000313" key="3">
    <source>
        <dbReference type="Proteomes" id="UP000054097"/>
    </source>
</evidence>
<feature type="compositionally biased region" description="Acidic residues" evidence="1">
    <location>
        <begin position="55"/>
        <end position="64"/>
    </location>
</feature>
<protein>
    <submittedName>
        <fullName evidence="2">Uncharacterized protein</fullName>
    </submittedName>
</protein>
<proteinExistence type="predicted"/>
<accession>A0A0C3B0R5</accession>
<reference evidence="2 3" key="1">
    <citation type="submission" date="2014-04" db="EMBL/GenBank/DDBJ databases">
        <authorList>
            <consortium name="DOE Joint Genome Institute"/>
            <person name="Kuo A."/>
            <person name="Zuccaro A."/>
            <person name="Kohler A."/>
            <person name="Nagy L.G."/>
            <person name="Floudas D."/>
            <person name="Copeland A."/>
            <person name="Barry K.W."/>
            <person name="Cichocki N."/>
            <person name="Veneault-Fourrey C."/>
            <person name="LaButti K."/>
            <person name="Lindquist E.A."/>
            <person name="Lipzen A."/>
            <person name="Lundell T."/>
            <person name="Morin E."/>
            <person name="Murat C."/>
            <person name="Sun H."/>
            <person name="Tunlid A."/>
            <person name="Henrissat B."/>
            <person name="Grigoriev I.V."/>
            <person name="Hibbett D.S."/>
            <person name="Martin F."/>
            <person name="Nordberg H.P."/>
            <person name="Cantor M.N."/>
            <person name="Hua S.X."/>
        </authorList>
    </citation>
    <scope>NUCLEOTIDE SEQUENCE [LARGE SCALE GENOMIC DNA]</scope>
    <source>
        <strain evidence="2 3">MAFF 305830</strain>
    </source>
</reference>
<sequence length="64" mass="7410">MKCGACGVELRRDGMRRHWNSMHKQMPFPFHEHPRYRRLTVGSKQTVTSVSASSEDAEGLLDYM</sequence>
<feature type="compositionally biased region" description="Polar residues" evidence="1">
    <location>
        <begin position="45"/>
        <end position="54"/>
    </location>
</feature>
<dbReference type="EMBL" id="KN824285">
    <property type="protein sequence ID" value="KIM30365.1"/>
    <property type="molecule type" value="Genomic_DNA"/>
</dbReference>